<proteinExistence type="inferred from homology"/>
<organism evidence="3 4">
    <name type="scientific">Lutibacter holmesii</name>
    <dbReference type="NCBI Taxonomy" id="1137985"/>
    <lineage>
        <taxon>Bacteria</taxon>
        <taxon>Pseudomonadati</taxon>
        <taxon>Bacteroidota</taxon>
        <taxon>Flavobacteriia</taxon>
        <taxon>Flavobacteriales</taxon>
        <taxon>Flavobacteriaceae</taxon>
        <taxon>Lutibacter</taxon>
    </lineage>
</organism>
<dbReference type="HAMAP" id="MF_00758">
    <property type="entry name" value="UPF0301"/>
    <property type="match status" value="1"/>
</dbReference>
<evidence type="ECO:0000313" key="4">
    <source>
        <dbReference type="Proteomes" id="UP001597241"/>
    </source>
</evidence>
<reference evidence="4" key="1">
    <citation type="journal article" date="2019" name="Int. J. Syst. Evol. Microbiol.">
        <title>The Global Catalogue of Microorganisms (GCM) 10K type strain sequencing project: providing services to taxonomists for standard genome sequencing and annotation.</title>
        <authorList>
            <consortium name="The Broad Institute Genomics Platform"/>
            <consortium name="The Broad Institute Genome Sequencing Center for Infectious Disease"/>
            <person name="Wu L."/>
            <person name="Ma J."/>
        </authorList>
    </citation>
    <scope>NUCLEOTIDE SEQUENCE [LARGE SCALE GENOMIC DNA]</scope>
    <source>
        <strain evidence="4">CCUG 62221</strain>
    </source>
</reference>
<evidence type="ECO:0000313" key="3">
    <source>
        <dbReference type="EMBL" id="MFD1294365.1"/>
    </source>
</evidence>
<dbReference type="RefSeq" id="WP_386809552.1">
    <property type="nucleotide sequence ID" value="NZ_JBHTMV010000004.1"/>
</dbReference>
<dbReference type="Gene3D" id="3.40.1740.10">
    <property type="entry name" value="VC0467-like"/>
    <property type="match status" value="1"/>
</dbReference>
<evidence type="ECO:0000256" key="2">
    <source>
        <dbReference type="HAMAP-Rule" id="MF_00758"/>
    </source>
</evidence>
<accession>A0ABW3WPP9</accession>
<dbReference type="Pfam" id="PF02622">
    <property type="entry name" value="DUF179"/>
    <property type="match status" value="1"/>
</dbReference>
<dbReference type="Proteomes" id="UP001597241">
    <property type="component" value="Unassembled WGS sequence"/>
</dbReference>
<name>A0ABW3WPP9_9FLAO</name>
<dbReference type="PANTHER" id="PTHR30327:SF1">
    <property type="entry name" value="UPF0301 PROTEIN YQGE"/>
    <property type="match status" value="1"/>
</dbReference>
<keyword evidence="4" id="KW-1185">Reference proteome</keyword>
<dbReference type="PANTHER" id="PTHR30327">
    <property type="entry name" value="UNCHARACTERIZED PROTEIN YQGE"/>
    <property type="match status" value="1"/>
</dbReference>
<protein>
    <recommendedName>
        <fullName evidence="2">UPF0301 protein ACFQ5N_11005</fullName>
    </recommendedName>
</protein>
<dbReference type="InterPro" id="IPR003774">
    <property type="entry name" value="AlgH-like"/>
</dbReference>
<dbReference type="SUPFAM" id="SSF143456">
    <property type="entry name" value="VC0467-like"/>
    <property type="match status" value="1"/>
</dbReference>
<sequence length="185" mass="21127">MIKQHPSKGKLLIAEPSILNDKSFNRSVIYLTEHTKEGSIGFILNKPTEYVLSDLIPEIESDCPIFTGGPVEQDNLYFIHELPELIPDSIQISDDIYWGGNFEALTSLLNSNAINKSKIRFFLGYSGWSNEQLNEELNESTWIVTENKFQNLLNINSDEFWKNQLLKFGGEYQIWANAPENPALN</sequence>
<evidence type="ECO:0000256" key="1">
    <source>
        <dbReference type="ARBA" id="ARBA00009600"/>
    </source>
</evidence>
<dbReference type="EMBL" id="JBHTMV010000004">
    <property type="protein sequence ID" value="MFD1294365.1"/>
    <property type="molecule type" value="Genomic_DNA"/>
</dbReference>
<gene>
    <name evidence="3" type="ORF">ACFQ5N_11005</name>
</gene>
<comment type="similarity">
    <text evidence="1 2">Belongs to the UPF0301 (AlgH) family.</text>
</comment>
<comment type="caution">
    <text evidence="3">The sequence shown here is derived from an EMBL/GenBank/DDBJ whole genome shotgun (WGS) entry which is preliminary data.</text>
</comment>